<feature type="region of interest" description="Disordered" evidence="2">
    <location>
        <begin position="116"/>
        <end position="149"/>
    </location>
</feature>
<accession>A0A6D2WEC3</accession>
<dbReference type="VGNC" id="VGNC:11623">
    <property type="gene designation" value="TCEANC"/>
</dbReference>
<dbReference type="SMART" id="SM00510">
    <property type="entry name" value="TFS2M"/>
    <property type="match status" value="1"/>
</dbReference>
<evidence type="ECO:0000259" key="4">
    <source>
        <dbReference type="PROSITE" id="PS51321"/>
    </source>
</evidence>
<dbReference type="GO" id="GO:0005634">
    <property type="term" value="C:nucleus"/>
    <property type="evidence" value="ECO:0007669"/>
    <property type="project" value="UniProtKB-SubCell"/>
</dbReference>
<dbReference type="Pfam" id="PF08711">
    <property type="entry name" value="Med26"/>
    <property type="match status" value="1"/>
</dbReference>
<evidence type="ECO:0000313" key="5">
    <source>
        <dbReference type="EMBL" id="PNI38644.1"/>
    </source>
</evidence>
<feature type="domain" description="TFIIS central" evidence="4">
    <location>
        <begin position="203"/>
        <end position="319"/>
    </location>
</feature>
<dbReference type="SUPFAM" id="SSF47676">
    <property type="entry name" value="Conserved domain common to transcription factors TFIIS, elongin A, CRSP70"/>
    <property type="match status" value="1"/>
</dbReference>
<evidence type="ECO:0000313" key="7">
    <source>
        <dbReference type="VGNC" id="VGNC:11623"/>
    </source>
</evidence>
<dbReference type="InterPro" id="IPR035100">
    <property type="entry name" value="TF_IIS-typ"/>
</dbReference>
<dbReference type="RefSeq" id="XP_054532273.1">
    <property type="nucleotide sequence ID" value="XM_054676298.2"/>
</dbReference>
<feature type="region of interest" description="Disordered" evidence="2">
    <location>
        <begin position="169"/>
        <end position="199"/>
    </location>
</feature>
<gene>
    <name evidence="7" type="primary">TCEANC</name>
    <name evidence="5" type="ORF">CK820_G0035788</name>
</gene>
<dbReference type="SUPFAM" id="SSF57783">
    <property type="entry name" value="Zinc beta-ribbon"/>
    <property type="match status" value="1"/>
</dbReference>
<keyword evidence="1" id="KW-0539">Nucleus</keyword>
<dbReference type="RefSeq" id="XP_054532274.1">
    <property type="nucleotide sequence ID" value="XM_054676299.2"/>
</dbReference>
<evidence type="ECO:0000313" key="6">
    <source>
        <dbReference type="Proteomes" id="UP000236370"/>
    </source>
</evidence>
<dbReference type="EMBL" id="NBAG03000336">
    <property type="protein sequence ID" value="PNI38644.1"/>
    <property type="molecule type" value="Genomic_DNA"/>
</dbReference>
<dbReference type="OMA" id="HSRWVCL"/>
<dbReference type="Proteomes" id="UP000236370">
    <property type="component" value="Unassembled WGS sequence"/>
</dbReference>
<comment type="caution">
    <text evidence="5">The sequence shown here is derived from an EMBL/GenBank/DDBJ whole genome shotgun (WGS) entry which is preliminary data.</text>
</comment>
<reference evidence="5 6" key="1">
    <citation type="submission" date="2017-12" db="EMBL/GenBank/DDBJ databases">
        <title>High-resolution comparative analysis of great ape genomes.</title>
        <authorList>
            <person name="Pollen A."/>
            <person name="Hastie A."/>
            <person name="Hormozdiari F."/>
            <person name="Dougherty M."/>
            <person name="Liu R."/>
            <person name="Chaisson M."/>
            <person name="Hoppe E."/>
            <person name="Hill C."/>
            <person name="Pang A."/>
            <person name="Hillier L."/>
            <person name="Baker C."/>
            <person name="Armstrong J."/>
            <person name="Shendure J."/>
            <person name="Paten B."/>
            <person name="Wilson R."/>
            <person name="Chao H."/>
            <person name="Schneider V."/>
            <person name="Ventura M."/>
            <person name="Kronenberg Z."/>
            <person name="Murali S."/>
            <person name="Gordon D."/>
            <person name="Cantsilieris S."/>
            <person name="Munson K."/>
            <person name="Nelson B."/>
            <person name="Raja A."/>
            <person name="Underwood J."/>
            <person name="Diekhans M."/>
            <person name="Fiddes I."/>
            <person name="Haussler D."/>
            <person name="Eichler E."/>
        </authorList>
    </citation>
    <scope>NUCLEOTIDE SEQUENCE [LARGE SCALE GENOMIC DNA]</scope>
    <source>
        <strain evidence="5">Yerkes chimp pedigree #C0471</strain>
    </source>
</reference>
<name>A0A6D2WEC3_PANTR</name>
<protein>
    <submittedName>
        <fullName evidence="5">TCEANC isoform 5</fullName>
    </submittedName>
</protein>
<dbReference type="Gene3D" id="2.20.25.10">
    <property type="match status" value="1"/>
</dbReference>
<comment type="subcellular location">
    <subcellularLocation>
        <location evidence="1">Nucleus</location>
    </subcellularLocation>
</comment>
<dbReference type="GO" id="GO:0006351">
    <property type="term" value="P:DNA-templated transcription"/>
    <property type="evidence" value="ECO:0007669"/>
    <property type="project" value="InterPro"/>
</dbReference>
<dbReference type="InterPro" id="IPR036575">
    <property type="entry name" value="TFIIS_cen_dom_sf"/>
</dbReference>
<dbReference type="PANTHER" id="PTHR11477">
    <property type="entry name" value="TRANSCRIPTION FACTOR S-II ZINC FINGER DOMAIN-CONTAINING PROTEIN"/>
    <property type="match status" value="1"/>
</dbReference>
<dbReference type="Gene3D" id="1.10.472.30">
    <property type="entry name" value="Transcription elongation factor S-II, central domain"/>
    <property type="match status" value="1"/>
</dbReference>
<dbReference type="GeneID" id="465496"/>
<evidence type="ECO:0000256" key="2">
    <source>
        <dbReference type="SAM" id="MobiDB-lite"/>
    </source>
</evidence>
<dbReference type="SUPFAM" id="SSF46942">
    <property type="entry name" value="Elongation factor TFIIS domain 2"/>
    <property type="match status" value="1"/>
</dbReference>
<sequence length="381" mass="43200">MISAHRKLCLPGSSNSPASAFRVAGTTAVKMSDKNQIAARASLIEQLMSKRNFEDLGNHLTELETIYVTKEHLQETDVVRAVYRVLKNCPSVALKKKAKCLLSKWKAVYKQTHSKARNSPKLFPVRDNKEENSGPSHDPSQNETLGICSSNSLSSQDVAKLSEMIVPENRATQLKPKEEHFGDGDPESTGKRSSELLDPTTPMRTKCIELLYAALTSSSTDQPKAGLWQNFAREIEEHVFTLYSKNIKKYKTCIRSKVANLKNPRNSHLQQNLLSGTTSPREFAEMTVMEMANKELKQLRASYTESCIQEHYLPQVIDGTQTNKIKCRRCEKYNCKVTVIDRGTLFLPSWVRNSNPDEQMMTYVICNECGEQWYHSKWVCL</sequence>
<dbReference type="PROSITE" id="PS51321">
    <property type="entry name" value="TFIIS_CENTRAL"/>
    <property type="match status" value="1"/>
</dbReference>
<dbReference type="AlphaFoldDB" id="A0A6D2WEC3"/>
<evidence type="ECO:0000256" key="1">
    <source>
        <dbReference type="PROSITE-ProRule" id="PRU00649"/>
    </source>
</evidence>
<feature type="domain" description="TFIIS N-terminal" evidence="3">
    <location>
        <begin position="35"/>
        <end position="112"/>
    </location>
</feature>
<dbReference type="PIRSF" id="PIRSF006704">
    <property type="entry name" value="TF_IIS"/>
    <property type="match status" value="1"/>
</dbReference>
<proteinExistence type="predicted"/>
<dbReference type="InterPro" id="IPR017923">
    <property type="entry name" value="TFIIS_N"/>
</dbReference>
<dbReference type="InterPro" id="IPR003618">
    <property type="entry name" value="TFIIS_cen_dom"/>
</dbReference>
<feature type="compositionally biased region" description="Polar residues" evidence="2">
    <location>
        <begin position="133"/>
        <end position="149"/>
    </location>
</feature>
<dbReference type="Pfam" id="PF07500">
    <property type="entry name" value="TFIIS_M"/>
    <property type="match status" value="1"/>
</dbReference>
<dbReference type="PROSITE" id="PS51319">
    <property type="entry name" value="TFIIS_N"/>
    <property type="match status" value="1"/>
</dbReference>
<dbReference type="InterPro" id="IPR035441">
    <property type="entry name" value="TFIIS/LEDGF_dom_sf"/>
</dbReference>
<organism evidence="5 6">
    <name type="scientific">Pan troglodytes</name>
    <name type="common">Chimpanzee</name>
    <dbReference type="NCBI Taxonomy" id="9598"/>
    <lineage>
        <taxon>Eukaryota</taxon>
        <taxon>Metazoa</taxon>
        <taxon>Chordata</taxon>
        <taxon>Craniata</taxon>
        <taxon>Vertebrata</taxon>
        <taxon>Euteleostomi</taxon>
        <taxon>Mammalia</taxon>
        <taxon>Eutheria</taxon>
        <taxon>Euarchontoglires</taxon>
        <taxon>Primates</taxon>
        <taxon>Haplorrhini</taxon>
        <taxon>Catarrhini</taxon>
        <taxon>Hominidae</taxon>
        <taxon>Pan</taxon>
    </lineage>
</organism>
<evidence type="ECO:0000259" key="3">
    <source>
        <dbReference type="PROSITE" id="PS51319"/>
    </source>
</evidence>
<dbReference type="Gene3D" id="1.20.930.10">
    <property type="entry name" value="Conserved domain common to transcription factors TFIIS, elongin A, CRSP70"/>
    <property type="match status" value="1"/>
</dbReference>
<dbReference type="PANTHER" id="PTHR11477:SF7">
    <property type="entry name" value="TRANSCRIPTION ELONGATION FACTOR A N-TERMINAL AND CENTRAL DOMAIN-CONTAINING PROTEIN"/>
    <property type="match status" value="1"/>
</dbReference>
<feature type="compositionally biased region" description="Basic and acidic residues" evidence="2">
    <location>
        <begin position="175"/>
        <end position="195"/>
    </location>
</feature>